<dbReference type="RefSeq" id="WP_062953808.1">
    <property type="nucleotide sequence ID" value="NZ_JPWB01000014.1"/>
</dbReference>
<proteinExistence type="inferred from homology"/>
<evidence type="ECO:0000256" key="1">
    <source>
        <dbReference type="ARBA" id="ARBA00006611"/>
    </source>
</evidence>
<evidence type="ECO:0000313" key="3">
    <source>
        <dbReference type="EMBL" id="RCK18942.1"/>
    </source>
</evidence>
<dbReference type="GO" id="GO:0016887">
    <property type="term" value="F:ATP hydrolysis activity"/>
    <property type="evidence" value="ECO:0007669"/>
    <property type="project" value="InterPro"/>
</dbReference>
<dbReference type="SUPFAM" id="SSF52540">
    <property type="entry name" value="P-loop containing nucleoside triphosphate hydrolases"/>
    <property type="match status" value="1"/>
</dbReference>
<feature type="domain" description="Bacterial type II secretion system protein E" evidence="2">
    <location>
        <begin position="111"/>
        <end position="257"/>
    </location>
</feature>
<dbReference type="InterPro" id="IPR027417">
    <property type="entry name" value="P-loop_NTPase"/>
</dbReference>
<accession>A0A367V3I6</accession>
<sequence length="318" mass="35410">MNALSPNPLFEKILGPLASYYGDLSTVEIRMNRPHRVVTERRGEGKREIEDPALTLAAIERIAISLANQRGLKFNPDDTPKLSCVLPGNHRCEILVGASVRSHLSLAIRCKHPFTPSWEQAGVTPNIRDYLIDKVGSDANMIISGATNTGKTTLLNMLLATVDPARRVLAIEDTPELHIEQFWDGNGLIAAREAGTGSGMVGWREIYDHLMRITPDHILFGEISTQNAFAALAALNSGVTGFMCTIHAESPWQAIHRKFDQNIAWAGETMPRVPEFLAELVDVVVQIKRNADGWRRITDIWEPRNDRYVLKDGKEMLV</sequence>
<dbReference type="PANTHER" id="PTHR30486:SF6">
    <property type="entry name" value="TYPE IV PILUS RETRACTATION ATPASE PILT"/>
    <property type="match status" value="1"/>
</dbReference>
<dbReference type="Gene3D" id="3.40.50.300">
    <property type="entry name" value="P-loop containing nucleotide triphosphate hydrolases"/>
    <property type="match status" value="1"/>
</dbReference>
<evidence type="ECO:0000313" key="4">
    <source>
        <dbReference type="Proteomes" id="UP000253061"/>
    </source>
</evidence>
<dbReference type="Proteomes" id="UP000253061">
    <property type="component" value="Unassembled WGS sequence"/>
</dbReference>
<dbReference type="InterPro" id="IPR050921">
    <property type="entry name" value="T4SS_GSP_E_ATPase"/>
</dbReference>
<dbReference type="PANTHER" id="PTHR30486">
    <property type="entry name" value="TWITCHING MOTILITY PROTEIN PILT"/>
    <property type="match status" value="1"/>
</dbReference>
<dbReference type="AlphaFoldDB" id="A0A367V3I6"/>
<protein>
    <submittedName>
        <fullName evidence="3">Type II/IV secretion system protein</fullName>
    </submittedName>
</protein>
<dbReference type="Pfam" id="PF00437">
    <property type="entry name" value="T2SSE"/>
    <property type="match status" value="1"/>
</dbReference>
<gene>
    <name evidence="3" type="ORF">TH6_20325</name>
</gene>
<name>A0A367V3I6_9PROT</name>
<dbReference type="Gene3D" id="3.30.450.90">
    <property type="match status" value="1"/>
</dbReference>
<comment type="similarity">
    <text evidence="1">Belongs to the GSP E family.</text>
</comment>
<organism evidence="3 4">
    <name type="scientific">Thalassospira profundimaris</name>
    <dbReference type="NCBI Taxonomy" id="502049"/>
    <lineage>
        <taxon>Bacteria</taxon>
        <taxon>Pseudomonadati</taxon>
        <taxon>Pseudomonadota</taxon>
        <taxon>Alphaproteobacteria</taxon>
        <taxon>Rhodospirillales</taxon>
        <taxon>Thalassospiraceae</taxon>
        <taxon>Thalassospira</taxon>
    </lineage>
</organism>
<comment type="caution">
    <text evidence="3">The sequence shown here is derived from an EMBL/GenBank/DDBJ whole genome shotgun (WGS) entry which is preliminary data.</text>
</comment>
<dbReference type="InterPro" id="IPR001482">
    <property type="entry name" value="T2SS/T4SS_dom"/>
</dbReference>
<evidence type="ECO:0000259" key="2">
    <source>
        <dbReference type="Pfam" id="PF00437"/>
    </source>
</evidence>
<reference evidence="3 4" key="1">
    <citation type="submission" date="2014-07" db="EMBL/GenBank/DDBJ databases">
        <title>Draft genome sequence of Thalassospira profundimaris R8-17.</title>
        <authorList>
            <person name="Lai Q."/>
            <person name="Shao Z."/>
        </authorList>
    </citation>
    <scope>NUCLEOTIDE SEQUENCE [LARGE SCALE GENOMIC DNA]</scope>
    <source>
        <strain evidence="3 4">R8-17</strain>
    </source>
</reference>
<dbReference type="EMBL" id="JPWB01000014">
    <property type="protein sequence ID" value="RCK18942.1"/>
    <property type="molecule type" value="Genomic_DNA"/>
</dbReference>